<dbReference type="EMBL" id="LSDT01000046">
    <property type="protein sequence ID" value="KXB90557.1"/>
    <property type="molecule type" value="Genomic_DNA"/>
</dbReference>
<dbReference type="InterPro" id="IPR000326">
    <property type="entry name" value="PAP2/HPO"/>
</dbReference>
<evidence type="ECO:0000313" key="4">
    <source>
        <dbReference type="Proteomes" id="UP000070160"/>
    </source>
</evidence>
<dbReference type="SMART" id="SM00014">
    <property type="entry name" value="acidPPc"/>
    <property type="match status" value="1"/>
</dbReference>
<dbReference type="Proteomes" id="UP000070160">
    <property type="component" value="Unassembled WGS sequence"/>
</dbReference>
<keyword evidence="4" id="KW-1185">Reference proteome</keyword>
<keyword evidence="1" id="KW-0812">Transmembrane</keyword>
<dbReference type="PANTHER" id="PTHR14969">
    <property type="entry name" value="SPHINGOSINE-1-PHOSPHATE PHOSPHOHYDROLASE"/>
    <property type="match status" value="1"/>
</dbReference>
<dbReference type="RefSeq" id="WP_007393213.1">
    <property type="nucleotide sequence ID" value="NZ_KQ960953.1"/>
</dbReference>
<proteinExistence type="predicted"/>
<dbReference type="PANTHER" id="PTHR14969:SF13">
    <property type="entry name" value="AT30094P"/>
    <property type="match status" value="1"/>
</dbReference>
<dbReference type="SUPFAM" id="SSF48317">
    <property type="entry name" value="Acid phosphatase/Vanadium-dependent haloperoxidase"/>
    <property type="match status" value="1"/>
</dbReference>
<accession>A0A134CEM5</accession>
<reference evidence="4" key="1">
    <citation type="submission" date="2016-01" db="EMBL/GenBank/DDBJ databases">
        <authorList>
            <person name="Mitreva M."/>
            <person name="Pepin K.H."/>
            <person name="Mihindukulasuriya K.A."/>
            <person name="Fulton R."/>
            <person name="Fronick C."/>
            <person name="O'Laughlin M."/>
            <person name="Miner T."/>
            <person name="Herter B."/>
            <person name="Rosa B.A."/>
            <person name="Cordes M."/>
            <person name="Tomlinson C."/>
            <person name="Wollam A."/>
            <person name="Palsikar V.B."/>
            <person name="Mardis E.R."/>
            <person name="Wilson R.K."/>
        </authorList>
    </citation>
    <scope>NUCLEOTIDE SEQUENCE [LARGE SCALE GENOMIC DNA]</scope>
    <source>
        <strain evidence="4">KA00182</strain>
    </source>
</reference>
<dbReference type="STRING" id="1588748.HMPREF3182_01312"/>
<dbReference type="InterPro" id="IPR036938">
    <property type="entry name" value="PAP2/HPO_sf"/>
</dbReference>
<dbReference type="Gene3D" id="1.20.144.10">
    <property type="entry name" value="Phosphatidic acid phosphatase type 2/haloperoxidase"/>
    <property type="match status" value="1"/>
</dbReference>
<dbReference type="PATRIC" id="fig|1588748.3.peg.1269"/>
<feature type="transmembrane region" description="Helical" evidence="1">
    <location>
        <begin position="44"/>
        <end position="67"/>
    </location>
</feature>
<evidence type="ECO:0000259" key="2">
    <source>
        <dbReference type="SMART" id="SM00014"/>
    </source>
</evidence>
<feature type="transmembrane region" description="Helical" evidence="1">
    <location>
        <begin position="134"/>
        <end position="152"/>
    </location>
</feature>
<evidence type="ECO:0000313" key="3">
    <source>
        <dbReference type="EMBL" id="KXB90557.1"/>
    </source>
</evidence>
<keyword evidence="1" id="KW-0472">Membrane</keyword>
<organism evidence="3 4">
    <name type="scientific">Megasphaera hutchinsoni</name>
    <dbReference type="NCBI Taxonomy" id="1588748"/>
    <lineage>
        <taxon>Bacteria</taxon>
        <taxon>Bacillati</taxon>
        <taxon>Bacillota</taxon>
        <taxon>Negativicutes</taxon>
        <taxon>Veillonellales</taxon>
        <taxon>Veillonellaceae</taxon>
        <taxon>Megasphaera</taxon>
    </lineage>
</organism>
<name>A0A134CEM5_9FIRM</name>
<keyword evidence="1" id="KW-1133">Transmembrane helix</keyword>
<feature type="transmembrane region" description="Helical" evidence="1">
    <location>
        <begin position="12"/>
        <end position="32"/>
    </location>
</feature>
<protein>
    <submittedName>
        <fullName evidence="3">PAP2 family protein</fullName>
    </submittedName>
</protein>
<dbReference type="AlphaFoldDB" id="A0A134CEM5"/>
<evidence type="ECO:0000256" key="1">
    <source>
        <dbReference type="SAM" id="Phobius"/>
    </source>
</evidence>
<dbReference type="Pfam" id="PF01569">
    <property type="entry name" value="PAP2"/>
    <property type="match status" value="1"/>
</dbReference>
<feature type="domain" description="Phosphatidic acid phosphatase type 2/haloperoxidase" evidence="2">
    <location>
        <begin position="44"/>
        <end position="152"/>
    </location>
</feature>
<comment type="caution">
    <text evidence="3">The sequence shown here is derived from an EMBL/GenBank/DDBJ whole genome shotgun (WGS) entry which is preliminary data.</text>
</comment>
<sequence>MRDDKIKMIWSIITRFGYLIYIIYGIYAWLYPRKNKQKVYQRQSLIYCLGAVFSGSIVSWLIGKLWYRPRPFVQQHITPWHIHRATPSFPSNHAMNSIAVSLLLVMRGHKAGWGLLLWSVILACSRFFCRLHYWSDIIGGMFLGGSISLLIYKSDRMSRFSHYIVRRCARGEILLKQWLHGW</sequence>
<gene>
    <name evidence="3" type="ORF">HMPREF3182_01312</name>
</gene>